<reference evidence="1" key="1">
    <citation type="submission" date="2021-02" db="EMBL/GenBank/DDBJ databases">
        <title>Psilocybe cubensis genome.</title>
        <authorList>
            <person name="Mckernan K.J."/>
            <person name="Crawford S."/>
            <person name="Trippe A."/>
            <person name="Kane L.T."/>
            <person name="Mclaughlin S."/>
        </authorList>
    </citation>
    <scope>NUCLEOTIDE SEQUENCE [LARGE SCALE GENOMIC DNA]</scope>
    <source>
        <strain evidence="1">MGC-MH-2018</strain>
    </source>
</reference>
<dbReference type="EMBL" id="JAFIQS010000002">
    <property type="protein sequence ID" value="KAG5173316.1"/>
    <property type="molecule type" value="Genomic_DNA"/>
</dbReference>
<dbReference type="AlphaFoldDB" id="A0A8H8CPT3"/>
<protein>
    <submittedName>
        <fullName evidence="1">Uncharacterized protein</fullName>
    </submittedName>
</protein>
<sequence length="152" mass="17624">MCMLTIIERAQISNWFECKIANNDIKMRIKWVSFPPLAHAFTLYIAHHLKQNPRFTDLSDDRLIEEAWSAQCWERPTSKNEIDVDRDCLQLFEEEIFEVSARAGVAGHCQWGLDVGPHQDGWNPYGGLPDYFNFGDREGDDSELEWAKPCSM</sequence>
<gene>
    <name evidence="1" type="ORF">JR316_002828</name>
</gene>
<accession>A0A8H8CPT3</accession>
<evidence type="ECO:0000313" key="1">
    <source>
        <dbReference type="EMBL" id="KAG5173316.1"/>
    </source>
</evidence>
<name>A0A8H8CPT3_PSICU</name>
<organism evidence="1">
    <name type="scientific">Psilocybe cubensis</name>
    <name type="common">Psychedelic mushroom</name>
    <name type="synonym">Stropharia cubensis</name>
    <dbReference type="NCBI Taxonomy" id="181762"/>
    <lineage>
        <taxon>Eukaryota</taxon>
        <taxon>Fungi</taxon>
        <taxon>Dikarya</taxon>
        <taxon>Basidiomycota</taxon>
        <taxon>Agaricomycotina</taxon>
        <taxon>Agaricomycetes</taxon>
        <taxon>Agaricomycetidae</taxon>
        <taxon>Agaricales</taxon>
        <taxon>Agaricineae</taxon>
        <taxon>Strophariaceae</taxon>
        <taxon>Psilocybe</taxon>
    </lineage>
</organism>
<proteinExistence type="predicted"/>
<comment type="caution">
    <text evidence="1">The sequence shown here is derived from an EMBL/GenBank/DDBJ whole genome shotgun (WGS) entry which is preliminary data.</text>
</comment>